<evidence type="ECO:0000313" key="2">
    <source>
        <dbReference type="Proteomes" id="UP001057452"/>
    </source>
</evidence>
<proteinExistence type="predicted"/>
<dbReference type="EMBL" id="CM043794">
    <property type="protein sequence ID" value="KAI4819727.1"/>
    <property type="molecule type" value="Genomic_DNA"/>
</dbReference>
<dbReference type="Proteomes" id="UP001057452">
    <property type="component" value="Chromosome 10"/>
</dbReference>
<protein>
    <submittedName>
        <fullName evidence="1">Uncharacterized protein</fullName>
    </submittedName>
</protein>
<accession>A0ACB9X1P3</accession>
<reference evidence="1" key="1">
    <citation type="submission" date="2022-05" db="EMBL/GenBank/DDBJ databases">
        <title>Chromosome-level genome of Chaenocephalus aceratus.</title>
        <authorList>
            <person name="Park H."/>
        </authorList>
    </citation>
    <scope>NUCLEOTIDE SEQUENCE</scope>
    <source>
        <strain evidence="1">KU_202001</strain>
    </source>
</reference>
<organism evidence="1 2">
    <name type="scientific">Chaenocephalus aceratus</name>
    <name type="common">Blackfin icefish</name>
    <name type="synonym">Chaenichthys aceratus</name>
    <dbReference type="NCBI Taxonomy" id="36190"/>
    <lineage>
        <taxon>Eukaryota</taxon>
        <taxon>Metazoa</taxon>
        <taxon>Chordata</taxon>
        <taxon>Craniata</taxon>
        <taxon>Vertebrata</taxon>
        <taxon>Euteleostomi</taxon>
        <taxon>Actinopterygii</taxon>
        <taxon>Neopterygii</taxon>
        <taxon>Teleostei</taxon>
        <taxon>Neoteleostei</taxon>
        <taxon>Acanthomorphata</taxon>
        <taxon>Eupercaria</taxon>
        <taxon>Perciformes</taxon>
        <taxon>Notothenioidei</taxon>
        <taxon>Channichthyidae</taxon>
        <taxon>Chaenocephalus</taxon>
    </lineage>
</organism>
<keyword evidence="2" id="KW-1185">Reference proteome</keyword>
<sequence>LHSELSHRINTQRDFVPRGNAFKPQWDISFAMFELQLNMRATCQRTDELNKQQQHRSTRAGSEQTGSSIRDGMGQNPKPCKPKHVDRERLWPESRVRRAQSFNPSFNPSQEPEEIPDMKSRDTLDLPRLCPRPELGSSPKSDPNAANTGPLSIKHTLTFLQACGEATGQDGRPGQSP</sequence>
<evidence type="ECO:0000313" key="1">
    <source>
        <dbReference type="EMBL" id="KAI4819727.1"/>
    </source>
</evidence>
<gene>
    <name evidence="1" type="ORF">KUCAC02_004963</name>
</gene>
<feature type="non-terminal residue" evidence="1">
    <location>
        <position position="177"/>
    </location>
</feature>
<feature type="non-terminal residue" evidence="1">
    <location>
        <position position="1"/>
    </location>
</feature>
<comment type="caution">
    <text evidence="1">The sequence shown here is derived from an EMBL/GenBank/DDBJ whole genome shotgun (WGS) entry which is preliminary data.</text>
</comment>
<name>A0ACB9X1P3_CHAAC</name>